<evidence type="ECO:0000256" key="3">
    <source>
        <dbReference type="ARBA" id="ARBA00012967"/>
    </source>
</evidence>
<feature type="binding site" evidence="7">
    <location>
        <position position="41"/>
    </location>
    <ligand>
        <name>NAD(+)</name>
        <dbReference type="ChEBI" id="CHEBI:57540"/>
    </ligand>
</feature>
<evidence type="ECO:0000256" key="5">
    <source>
        <dbReference type="ARBA" id="ARBA00023027"/>
    </source>
</evidence>
<comment type="activity regulation">
    <text evidence="7">Allosterically activated by fructose 1,6-bisphosphate (FBP).</text>
</comment>
<dbReference type="InterPro" id="IPR018177">
    <property type="entry name" value="L-lactate_DH_AS"/>
</dbReference>
<dbReference type="RefSeq" id="WP_117446484.1">
    <property type="nucleotide sequence ID" value="NZ_CALCIP010000002.1"/>
</dbReference>
<feature type="binding site" evidence="7">
    <location>
        <position position="145"/>
    </location>
    <ligand>
        <name>NAD(+)</name>
        <dbReference type="ChEBI" id="CHEBI:57540"/>
    </ligand>
</feature>
<comment type="pathway">
    <text evidence="1 7">Fermentation; pyruvate fermentation to lactate; (S)-lactate from pyruvate: step 1/1.</text>
</comment>
<comment type="function">
    <text evidence="7">Catalyzes the conversion of lactate to pyruvate.</text>
</comment>
<dbReference type="InterPro" id="IPR001236">
    <property type="entry name" value="Lactate/malate_DH_N"/>
</dbReference>
<comment type="subcellular location">
    <subcellularLocation>
        <location evidence="7">Cytoplasm</location>
    </subcellularLocation>
</comment>
<evidence type="ECO:0000259" key="10">
    <source>
        <dbReference type="Pfam" id="PF00056"/>
    </source>
</evidence>
<dbReference type="GO" id="GO:0005737">
    <property type="term" value="C:cytoplasm"/>
    <property type="evidence" value="ECO:0007669"/>
    <property type="project" value="UniProtKB-SubCell"/>
</dbReference>
<reference evidence="12" key="2">
    <citation type="submission" date="2023-01" db="EMBL/GenBank/DDBJ databases">
        <title>Human gut microbiome strain richness.</title>
        <authorList>
            <person name="Chen-Liaw A."/>
        </authorList>
    </citation>
    <scope>NUCLEOTIDE SEQUENCE</scope>
    <source>
        <strain evidence="12">D8_m1001271B151109d0_201107</strain>
    </source>
</reference>
<proteinExistence type="inferred from homology"/>
<accession>A0A3E3E5N9</accession>
<feature type="binding site" evidence="7">
    <location>
        <begin position="120"/>
        <end position="122"/>
    </location>
    <ligand>
        <name>NAD(+)</name>
        <dbReference type="ChEBI" id="CHEBI:57540"/>
    </ligand>
</feature>
<feature type="binding site" evidence="7">
    <location>
        <begin position="150"/>
        <end position="153"/>
    </location>
    <ligand>
        <name>substrate</name>
    </ligand>
</feature>
<dbReference type="InterPro" id="IPR011304">
    <property type="entry name" value="L-lactate_DH"/>
</dbReference>
<feature type="binding site" evidence="9">
    <location>
        <begin position="11"/>
        <end position="16"/>
    </location>
    <ligand>
        <name>NAD(+)</name>
        <dbReference type="ChEBI" id="CHEBI:57540"/>
    </ligand>
</feature>
<dbReference type="Gene3D" id="3.40.50.720">
    <property type="entry name" value="NAD(P)-binding Rossmann-like Domain"/>
    <property type="match status" value="1"/>
</dbReference>
<dbReference type="PANTHER" id="PTHR43128:SF16">
    <property type="entry name" value="L-LACTATE DEHYDROGENASE"/>
    <property type="match status" value="1"/>
</dbReference>
<keyword evidence="4 7" id="KW-0560">Oxidoreductase</keyword>
<evidence type="ECO:0000313" key="13">
    <source>
        <dbReference type="EMBL" id="RGD76198.1"/>
    </source>
</evidence>
<dbReference type="Proteomes" id="UP001212981">
    <property type="component" value="Unassembled WGS sequence"/>
</dbReference>
<feature type="binding site" evidence="7">
    <location>
        <begin position="81"/>
        <end position="82"/>
    </location>
    <ligand>
        <name>NAD(+)</name>
        <dbReference type="ChEBI" id="CHEBI:57540"/>
    </ligand>
</feature>
<dbReference type="AlphaFoldDB" id="A0A3E3E5N9"/>
<evidence type="ECO:0000256" key="1">
    <source>
        <dbReference type="ARBA" id="ARBA00004843"/>
    </source>
</evidence>
<dbReference type="CDD" id="cd05291">
    <property type="entry name" value="HicDH_like"/>
    <property type="match status" value="1"/>
</dbReference>
<evidence type="ECO:0000256" key="6">
    <source>
        <dbReference type="ARBA" id="ARBA00049258"/>
    </source>
</evidence>
<evidence type="ECO:0000256" key="4">
    <source>
        <dbReference type="ARBA" id="ARBA00023002"/>
    </source>
</evidence>
<comment type="caution">
    <text evidence="13">The sequence shown here is derived from an EMBL/GenBank/DDBJ whole genome shotgun (WGS) entry which is preliminary data.</text>
</comment>
<dbReference type="NCBIfam" id="TIGR01771">
    <property type="entry name" value="L-LDH-NAD"/>
    <property type="match status" value="1"/>
</dbReference>
<dbReference type="PRINTS" id="PR00086">
    <property type="entry name" value="LLDHDRGNASE"/>
</dbReference>
<dbReference type="PANTHER" id="PTHR43128">
    <property type="entry name" value="L-2-HYDROXYCARBOXYLATE DEHYDROGENASE (NAD(P)(+))"/>
    <property type="match status" value="1"/>
</dbReference>
<comment type="similarity">
    <text evidence="2 7">Belongs to the LDH/MDH superfamily. LDH family.</text>
</comment>
<feature type="binding site" evidence="7 9">
    <location>
        <position position="36"/>
    </location>
    <ligand>
        <name>NAD(+)</name>
        <dbReference type="ChEBI" id="CHEBI:57540"/>
    </ligand>
</feature>
<dbReference type="Pfam" id="PF00056">
    <property type="entry name" value="Ldh_1_N"/>
    <property type="match status" value="1"/>
</dbReference>
<feature type="binding site" evidence="7">
    <location>
        <position position="170"/>
    </location>
    <ligand>
        <name>beta-D-fructose 1,6-bisphosphate</name>
        <dbReference type="ChEBI" id="CHEBI:32966"/>
        <note>allosteric activator</note>
    </ligand>
</feature>
<feature type="domain" description="Lactate/malate dehydrogenase C-terminal" evidence="11">
    <location>
        <begin position="147"/>
        <end position="312"/>
    </location>
</feature>
<dbReference type="Proteomes" id="UP000260721">
    <property type="component" value="Unassembled WGS sequence"/>
</dbReference>
<organism evidence="13 14">
    <name type="scientific">Faecalicoccus pleomorphus</name>
    <dbReference type="NCBI Taxonomy" id="1323"/>
    <lineage>
        <taxon>Bacteria</taxon>
        <taxon>Bacillati</taxon>
        <taxon>Bacillota</taxon>
        <taxon>Erysipelotrichia</taxon>
        <taxon>Erysipelotrichales</taxon>
        <taxon>Erysipelotrichaceae</taxon>
        <taxon>Faecalicoccus</taxon>
    </lineage>
</organism>
<feature type="binding site" evidence="7">
    <location>
        <position position="84"/>
    </location>
    <ligand>
        <name>substrate</name>
    </ligand>
</feature>
<evidence type="ECO:0000256" key="7">
    <source>
        <dbReference type="HAMAP-Rule" id="MF_00488"/>
    </source>
</evidence>
<dbReference type="SUPFAM" id="SSF56327">
    <property type="entry name" value="LDH C-terminal domain-like"/>
    <property type="match status" value="1"/>
</dbReference>
<comment type="subunit">
    <text evidence="7">Homotetramer.</text>
</comment>
<evidence type="ECO:0000256" key="8">
    <source>
        <dbReference type="PIRSR" id="PIRSR000102-1"/>
    </source>
</evidence>
<dbReference type="UniPathway" id="UPA00554">
    <property type="reaction ID" value="UER00611"/>
</dbReference>
<dbReference type="SUPFAM" id="SSF51735">
    <property type="entry name" value="NAD(P)-binding Rossmann-fold domains"/>
    <property type="match status" value="1"/>
</dbReference>
<comment type="caution">
    <text evidence="7">Lacks conserved residue(s) required for the propagation of feature annotation.</text>
</comment>
<keyword evidence="7" id="KW-0021">Allosteric enzyme</keyword>
<gene>
    <name evidence="7" type="primary">ldh</name>
    <name evidence="13" type="ORF">DXC78_07655</name>
    <name evidence="12" type="ORF">PND82_10530</name>
</gene>
<dbReference type="InterPro" id="IPR036291">
    <property type="entry name" value="NAD(P)-bd_dom_sf"/>
</dbReference>
<feature type="active site" description="Proton acceptor" evidence="7 8">
    <location>
        <position position="177"/>
    </location>
</feature>
<keyword evidence="5 7" id="KW-0520">NAD</keyword>
<evidence type="ECO:0000256" key="9">
    <source>
        <dbReference type="PIRSR" id="PIRSR000102-3"/>
    </source>
</evidence>
<feature type="modified residue" description="Phosphotyrosine" evidence="7">
    <location>
        <position position="221"/>
    </location>
</feature>
<evidence type="ECO:0000313" key="14">
    <source>
        <dbReference type="Proteomes" id="UP000260721"/>
    </source>
</evidence>
<dbReference type="InterPro" id="IPR015955">
    <property type="entry name" value="Lactate_DH/Glyco_Ohase_4_C"/>
</dbReference>
<feature type="binding site" evidence="7">
    <location>
        <position position="67"/>
    </location>
    <ligand>
        <name>NAD(+)</name>
        <dbReference type="ChEBI" id="CHEBI:57540"/>
    </ligand>
</feature>
<dbReference type="HAMAP" id="MF_00488">
    <property type="entry name" value="Lactate_dehydrog"/>
    <property type="match status" value="1"/>
</dbReference>
<reference evidence="13 14" key="1">
    <citation type="submission" date="2018-08" db="EMBL/GenBank/DDBJ databases">
        <title>A genome reference for cultivated species of the human gut microbiota.</title>
        <authorList>
            <person name="Zou Y."/>
            <person name="Xue W."/>
            <person name="Luo G."/>
        </authorList>
    </citation>
    <scope>NUCLEOTIDE SEQUENCE [LARGE SCALE GENOMIC DNA]</scope>
    <source>
        <strain evidence="13 14">TF08-11</strain>
    </source>
</reference>
<keyword evidence="7" id="KW-0963">Cytoplasm</keyword>
<dbReference type="NCBIfam" id="NF000824">
    <property type="entry name" value="PRK00066.1"/>
    <property type="match status" value="1"/>
</dbReference>
<dbReference type="EMBL" id="JAQLXO010000027">
    <property type="protein sequence ID" value="MDB7983252.1"/>
    <property type="molecule type" value="Genomic_DNA"/>
</dbReference>
<dbReference type="GO" id="GO:0004459">
    <property type="term" value="F:L-lactate dehydrogenase (NAD+) activity"/>
    <property type="evidence" value="ECO:0007669"/>
    <property type="project" value="UniProtKB-UniRule"/>
</dbReference>
<dbReference type="Gene3D" id="3.90.110.10">
    <property type="entry name" value="Lactate dehydrogenase/glycoside hydrolase, family 4, C-terminal"/>
    <property type="match status" value="1"/>
</dbReference>
<sequence>MKQKRKVVLIGTGFVGMSFAYSMLMTGDIDDLVLIDINKEKAVGEAMDLQHGLPYARRKIDIKAGNYDDCEDADIAVITAGATQKPGETRLDLTVTDTKIVKNVTSNIMKSGFHGVLIVACNPVDIMTYVAQKVSGLPPTKVIGTGTLLDTARLRFMLSEMLNISTNNIHAYIMGEHGDTSFVPWDHAFIGSKKLLEVIEKRDLSLDSLNKIYEDVKNAGYEIVNRKKSTYYGIGLSLNRLVNAILNDEHTLLTISAYQNGEYGFHGLYNGVPALITREGIQEILELDLSEEDLHKFHKSCTTLKEIIDTIVNPLIQ</sequence>
<protein>
    <recommendedName>
        <fullName evidence="3 7">L-lactate dehydrogenase</fullName>
        <shortName evidence="7">L-LDH</shortName>
        <ecNumber evidence="3 7">1.1.1.27</ecNumber>
    </recommendedName>
</protein>
<dbReference type="EC" id="1.1.1.27" evidence="3 7"/>
<feature type="binding site" evidence="7">
    <location>
        <position position="90"/>
    </location>
    <ligand>
        <name>substrate</name>
    </ligand>
</feature>
<feature type="domain" description="Lactate/malate dehydrogenase N-terminal" evidence="10">
    <location>
        <begin position="6"/>
        <end position="144"/>
    </location>
</feature>
<dbReference type="FunFam" id="3.40.50.720:FF:000018">
    <property type="entry name" value="Malate dehydrogenase"/>
    <property type="match status" value="1"/>
</dbReference>
<dbReference type="EMBL" id="QUSK01000015">
    <property type="protein sequence ID" value="RGD76198.1"/>
    <property type="molecule type" value="Genomic_DNA"/>
</dbReference>
<dbReference type="InterPro" id="IPR022383">
    <property type="entry name" value="Lactate/malate_DH_C"/>
</dbReference>
<evidence type="ECO:0000256" key="2">
    <source>
        <dbReference type="ARBA" id="ARBA00006054"/>
    </source>
</evidence>
<feature type="binding site" evidence="7">
    <location>
        <position position="15"/>
    </location>
    <ligand>
        <name>NAD(+)</name>
        <dbReference type="ChEBI" id="CHEBI:57540"/>
    </ligand>
</feature>
<keyword evidence="7" id="KW-0597">Phosphoprotein</keyword>
<dbReference type="GO" id="GO:0006089">
    <property type="term" value="P:lactate metabolic process"/>
    <property type="evidence" value="ECO:0007669"/>
    <property type="project" value="TreeGrafter"/>
</dbReference>
<dbReference type="Pfam" id="PF02866">
    <property type="entry name" value="Ldh_1_C"/>
    <property type="match status" value="1"/>
</dbReference>
<evidence type="ECO:0000259" key="11">
    <source>
        <dbReference type="Pfam" id="PF02866"/>
    </source>
</evidence>
<dbReference type="GO" id="GO:0006096">
    <property type="term" value="P:glycolytic process"/>
    <property type="evidence" value="ECO:0007669"/>
    <property type="project" value="UniProtKB-UniRule"/>
</dbReference>
<feature type="binding site" evidence="7">
    <location>
        <begin position="122"/>
        <end position="125"/>
    </location>
    <ligand>
        <name>substrate</name>
    </ligand>
</feature>
<evidence type="ECO:0000313" key="12">
    <source>
        <dbReference type="EMBL" id="MDB7983252.1"/>
    </source>
</evidence>
<dbReference type="PROSITE" id="PS00064">
    <property type="entry name" value="L_LDH"/>
    <property type="match status" value="1"/>
</dbReference>
<name>A0A3E3E5N9_9FIRM</name>
<dbReference type="InterPro" id="IPR001557">
    <property type="entry name" value="L-lactate/malate_DH"/>
</dbReference>
<dbReference type="PIRSF" id="PIRSF000102">
    <property type="entry name" value="Lac_mal_DH"/>
    <property type="match status" value="1"/>
</dbReference>
<comment type="catalytic activity">
    <reaction evidence="6 7">
        <text>(S)-lactate + NAD(+) = pyruvate + NADH + H(+)</text>
        <dbReference type="Rhea" id="RHEA:23444"/>
        <dbReference type="ChEBI" id="CHEBI:15361"/>
        <dbReference type="ChEBI" id="CHEBI:15378"/>
        <dbReference type="ChEBI" id="CHEBI:16651"/>
        <dbReference type="ChEBI" id="CHEBI:57540"/>
        <dbReference type="ChEBI" id="CHEBI:57945"/>
        <dbReference type="EC" id="1.1.1.27"/>
    </reaction>
</comment>
<feature type="binding site" evidence="7">
    <location>
        <position position="230"/>
    </location>
    <ligand>
        <name>substrate</name>
    </ligand>
</feature>
<feature type="binding site" evidence="7">
    <location>
        <position position="155"/>
    </location>
    <ligand>
        <name>beta-D-fructose 1,6-bisphosphate</name>
        <dbReference type="ChEBI" id="CHEBI:32966"/>
        <note>allosteric activator</note>
    </ligand>
</feature>